<dbReference type="InterPro" id="IPR013783">
    <property type="entry name" value="Ig-like_fold"/>
</dbReference>
<accession>A0ABP8BYU8</accession>
<evidence type="ECO:0000259" key="8">
    <source>
        <dbReference type="PROSITE" id="PS01124"/>
    </source>
</evidence>
<dbReference type="SUPFAM" id="SSF52172">
    <property type="entry name" value="CheY-like"/>
    <property type="match status" value="1"/>
</dbReference>
<comment type="catalytic activity">
    <reaction evidence="1">
        <text>ATP + protein L-histidine = ADP + protein N-phospho-L-histidine.</text>
        <dbReference type="EC" id="2.7.13.3"/>
    </reaction>
</comment>
<feature type="domain" description="Histidine kinase" evidence="9">
    <location>
        <begin position="868"/>
        <end position="1102"/>
    </location>
</feature>
<evidence type="ECO:0000256" key="3">
    <source>
        <dbReference type="ARBA" id="ARBA00022553"/>
    </source>
</evidence>
<organism evidence="11 12">
    <name type="scientific">Postechiella marina</name>
    <dbReference type="NCBI Taxonomy" id="943941"/>
    <lineage>
        <taxon>Bacteria</taxon>
        <taxon>Pseudomonadati</taxon>
        <taxon>Bacteroidota</taxon>
        <taxon>Flavobacteriia</taxon>
        <taxon>Flavobacteriales</taxon>
        <taxon>Flavobacteriaceae</taxon>
        <taxon>Postechiella</taxon>
    </lineage>
</organism>
<dbReference type="SMART" id="SM00448">
    <property type="entry name" value="REC"/>
    <property type="match status" value="1"/>
</dbReference>
<dbReference type="EMBL" id="BAABCA010000001">
    <property type="protein sequence ID" value="GAA4230304.1"/>
    <property type="molecule type" value="Genomic_DNA"/>
</dbReference>
<feature type="domain" description="HTH araC/xylS-type" evidence="8">
    <location>
        <begin position="1300"/>
        <end position="1399"/>
    </location>
</feature>
<feature type="domain" description="Response regulatory" evidence="10">
    <location>
        <begin position="1153"/>
        <end position="1268"/>
    </location>
</feature>
<dbReference type="CDD" id="cd00075">
    <property type="entry name" value="HATPase"/>
    <property type="match status" value="1"/>
</dbReference>
<name>A0ABP8BYU8_9FLAO</name>
<dbReference type="InterPro" id="IPR011123">
    <property type="entry name" value="Y_Y_Y"/>
</dbReference>
<dbReference type="Gene3D" id="2.130.10.10">
    <property type="entry name" value="YVTN repeat-like/Quinoprotein amine dehydrogenase"/>
    <property type="match status" value="3"/>
</dbReference>
<comment type="caution">
    <text evidence="11">The sequence shown here is derived from an EMBL/GenBank/DDBJ whole genome shotgun (WGS) entry which is preliminary data.</text>
</comment>
<dbReference type="Pfam" id="PF02518">
    <property type="entry name" value="HATPase_c"/>
    <property type="match status" value="1"/>
</dbReference>
<dbReference type="InterPro" id="IPR036890">
    <property type="entry name" value="HATPase_C_sf"/>
</dbReference>
<dbReference type="InterPro" id="IPR009057">
    <property type="entry name" value="Homeodomain-like_sf"/>
</dbReference>
<dbReference type="CDD" id="cd00082">
    <property type="entry name" value="HisKA"/>
    <property type="match status" value="1"/>
</dbReference>
<dbReference type="EC" id="2.7.13.3" evidence="2"/>
<dbReference type="Gene3D" id="3.40.50.2300">
    <property type="match status" value="1"/>
</dbReference>
<dbReference type="InterPro" id="IPR004358">
    <property type="entry name" value="Sig_transdc_His_kin-like_C"/>
</dbReference>
<keyword evidence="4" id="KW-0805">Transcription regulation</keyword>
<dbReference type="PANTHER" id="PTHR43547">
    <property type="entry name" value="TWO-COMPONENT HISTIDINE KINASE"/>
    <property type="match status" value="1"/>
</dbReference>
<proteinExistence type="predicted"/>
<dbReference type="InterPro" id="IPR001789">
    <property type="entry name" value="Sig_transdc_resp-reg_receiver"/>
</dbReference>
<dbReference type="Pfam" id="PF07495">
    <property type="entry name" value="Y_Y_Y"/>
    <property type="match status" value="1"/>
</dbReference>
<keyword evidence="7" id="KW-0732">Signal</keyword>
<dbReference type="SMART" id="SM00387">
    <property type="entry name" value="HATPase_c"/>
    <property type="match status" value="1"/>
</dbReference>
<evidence type="ECO:0000256" key="4">
    <source>
        <dbReference type="ARBA" id="ARBA00023015"/>
    </source>
</evidence>
<gene>
    <name evidence="11" type="ORF">GCM10022291_00100</name>
</gene>
<dbReference type="InterPro" id="IPR005467">
    <property type="entry name" value="His_kinase_dom"/>
</dbReference>
<feature type="modified residue" description="4-aspartylphosphate" evidence="6">
    <location>
        <position position="1201"/>
    </location>
</feature>
<dbReference type="Gene3D" id="1.10.287.130">
    <property type="match status" value="1"/>
</dbReference>
<dbReference type="InterPro" id="IPR015943">
    <property type="entry name" value="WD40/YVTN_repeat-like_dom_sf"/>
</dbReference>
<dbReference type="SMART" id="SM00342">
    <property type="entry name" value="HTH_ARAC"/>
    <property type="match status" value="1"/>
</dbReference>
<dbReference type="PANTHER" id="PTHR43547:SF2">
    <property type="entry name" value="HYBRID SIGNAL TRANSDUCTION HISTIDINE KINASE C"/>
    <property type="match status" value="1"/>
</dbReference>
<dbReference type="Gene3D" id="1.10.10.60">
    <property type="entry name" value="Homeodomain-like"/>
    <property type="match status" value="1"/>
</dbReference>
<evidence type="ECO:0000256" key="2">
    <source>
        <dbReference type="ARBA" id="ARBA00012438"/>
    </source>
</evidence>
<evidence type="ECO:0000259" key="9">
    <source>
        <dbReference type="PROSITE" id="PS50109"/>
    </source>
</evidence>
<dbReference type="InterPro" id="IPR003661">
    <property type="entry name" value="HisK_dim/P_dom"/>
</dbReference>
<dbReference type="PROSITE" id="PS50109">
    <property type="entry name" value="HIS_KIN"/>
    <property type="match status" value="1"/>
</dbReference>
<evidence type="ECO:0000256" key="7">
    <source>
        <dbReference type="SAM" id="SignalP"/>
    </source>
</evidence>
<feature type="signal peptide" evidence="7">
    <location>
        <begin position="1"/>
        <end position="21"/>
    </location>
</feature>
<dbReference type="PRINTS" id="PR00344">
    <property type="entry name" value="BCTRLSENSOR"/>
</dbReference>
<dbReference type="PROSITE" id="PS50110">
    <property type="entry name" value="RESPONSE_REGULATORY"/>
    <property type="match status" value="1"/>
</dbReference>
<evidence type="ECO:0000256" key="5">
    <source>
        <dbReference type="ARBA" id="ARBA00023163"/>
    </source>
</evidence>
<dbReference type="InterPro" id="IPR036097">
    <property type="entry name" value="HisK_dim/P_sf"/>
</dbReference>
<dbReference type="SUPFAM" id="SSF55874">
    <property type="entry name" value="ATPase domain of HSP90 chaperone/DNA topoisomerase II/histidine kinase"/>
    <property type="match status" value="1"/>
</dbReference>
<dbReference type="PROSITE" id="PS01124">
    <property type="entry name" value="HTH_ARAC_FAMILY_2"/>
    <property type="match status" value="1"/>
</dbReference>
<dbReference type="Proteomes" id="UP001501496">
    <property type="component" value="Unassembled WGS sequence"/>
</dbReference>
<evidence type="ECO:0000256" key="6">
    <source>
        <dbReference type="PROSITE-ProRule" id="PRU00169"/>
    </source>
</evidence>
<dbReference type="Pfam" id="PF00072">
    <property type="entry name" value="Response_reg"/>
    <property type="match status" value="1"/>
</dbReference>
<dbReference type="SUPFAM" id="SSF46689">
    <property type="entry name" value="Homeodomain-like"/>
    <property type="match status" value="1"/>
</dbReference>
<feature type="chain" id="PRO_5045589391" description="histidine kinase" evidence="7">
    <location>
        <begin position="22"/>
        <end position="1416"/>
    </location>
</feature>
<dbReference type="InterPro" id="IPR003594">
    <property type="entry name" value="HATPase_dom"/>
</dbReference>
<dbReference type="SUPFAM" id="SSF47384">
    <property type="entry name" value="Homodimeric domain of signal transducing histidine kinase"/>
    <property type="match status" value="1"/>
</dbReference>
<dbReference type="Pfam" id="PF07494">
    <property type="entry name" value="Reg_prop"/>
    <property type="match status" value="7"/>
</dbReference>
<evidence type="ECO:0000256" key="1">
    <source>
        <dbReference type="ARBA" id="ARBA00000085"/>
    </source>
</evidence>
<dbReference type="Gene3D" id="3.30.565.10">
    <property type="entry name" value="Histidine kinase-like ATPase, C-terminal domain"/>
    <property type="match status" value="1"/>
</dbReference>
<evidence type="ECO:0000313" key="12">
    <source>
        <dbReference type="Proteomes" id="UP001501496"/>
    </source>
</evidence>
<dbReference type="RefSeq" id="WP_344785693.1">
    <property type="nucleotide sequence ID" value="NZ_BAABCA010000001.1"/>
</dbReference>
<dbReference type="SMART" id="SM00388">
    <property type="entry name" value="HisKA"/>
    <property type="match status" value="1"/>
</dbReference>
<dbReference type="InterPro" id="IPR011110">
    <property type="entry name" value="Reg_prop"/>
</dbReference>
<dbReference type="Pfam" id="PF12833">
    <property type="entry name" value="HTH_18"/>
    <property type="match status" value="1"/>
</dbReference>
<sequence length="1416" mass="161285">MLKVKLFVFFLICVFNSHSQNAVGFEHLSTENGLSQNDVNTIYQDELGYMWFGTHDGLNRYDGYKFTVFKPEPNNPKSISSILVWDIAPNKGGDFWVATTGQGLNYYHSSTENFTRFKHNKEDSSSLASDHVSSIFKDSKNRLWIGTNQGIDVIDTTKPLDSVTFKHLEIKIPNYLSKESTNYYCIFEDSNNQIWAGGNQGLFKLTKNQKGEDFFKLVNHLIGLPNMPVRSLAEDNLNRLIIGSGGGLYSYYPYGIAQRVRWLSGGFFKKIITDNNYIWGAKTDGLLYYKTGKRKDPPVLINNFRYNPNNPATSLSNNLVSSLYQDRSGIVWVGVDGGGVNKFNPEIKQFKLIQKTGAPNSLTGNNIRTIFEDSNKTLWIGTEGNGLNMQRYGENENHFTSIGSSQFAFDLSEITIAGKKKLLIGSQGSIGLFELDITDPKKEFTNKDVKQLSNISSSVFSVLTDSSKNIWIGTYNSGVHRWLATDVPGEYKKDNLFYNIHQKNSISNDIIRDIIEDEQGNIWFATAKGLSKLPKDEINKKNPQFIVYKNNPDDAFSLSYDYILTVFQSKSGDIWLGTFGGGLNKLVTTKDNKVKFISFSEKQGLPNNVVKSILEDNHGNLWLSTNKGLSKFNIEDKTFKNYDVNDGLQSHEFGEVAAFKRKNGEMLFGGVNGFNKFFPEKIKDNSTLPETVITNFSIFNKPVGIGKEIGNRVILKQSINNTKKIDLKYKENSFSFEFASLHYAAPSKNQFAYKLEGFDKDWIYTKADMRFATYTNLESGLYTLKVKASNNDGIWDETPVELQINVTPPFYRTNLAILIYIMLFIMGLFAFRRFTIIGSSKKHKLELDVLEKGQQEQIQQLKLEFFTNISHEFRTPLTLIKGPIEYLLKKGPNVKPEKAKEQYQLMLKNTDYLLRLVNQLLDYRKMDKGKMELTVSQTNIVEFIREIGEPFQFLSSKNNINFNIKSEAELITTWIDPDAIEKVINNLLSNAFKFTPKGGSISLNIFRGQNFEVPDGFKTKIDKANYTIIQVKDTGKGIPKNKLDLIFERFYSEKGSKKSKYEGSGIGLSFAKKLIELHQGSIDVVSNATDGSNFIIWIPRYKETYENINGIGFRDATETYAHLNQLNEDSHAIGLIDEIVEKNISKTRSKLPALLIVDDSADIRLIIRNGLEDLYDIYEAENGERGFELAKKILPNVILTDVLMPVMGGIEFCDKLKNAQETSHIPVVMLTAKISQEWEIEGLKTGADAYIRKPFNMEVLELKLNNIVKQRDKLRKRFNREITLQPKEITVTSVDETFLKKAIEIVEKHMMNTEFSVEFLVKEMNLSRSNLYLKLKELTGLTSGEFIRNIRLKRAVQLLKNSDLSVKEIMYMTGFNTASYFSKCFKKQFGVIPSKFIRNEESSSKEEDQEEKNKPK</sequence>
<keyword evidence="12" id="KW-1185">Reference proteome</keyword>
<dbReference type="InterPro" id="IPR018060">
    <property type="entry name" value="HTH_AraC"/>
</dbReference>
<protein>
    <recommendedName>
        <fullName evidence="2">histidine kinase</fullName>
        <ecNumber evidence="2">2.7.13.3</ecNumber>
    </recommendedName>
</protein>
<keyword evidence="3 6" id="KW-0597">Phosphoprotein</keyword>
<evidence type="ECO:0000259" key="10">
    <source>
        <dbReference type="PROSITE" id="PS50110"/>
    </source>
</evidence>
<dbReference type="SUPFAM" id="SSF63829">
    <property type="entry name" value="Calcium-dependent phosphotriesterase"/>
    <property type="match status" value="3"/>
</dbReference>
<reference evidence="12" key="1">
    <citation type="journal article" date="2019" name="Int. J. Syst. Evol. Microbiol.">
        <title>The Global Catalogue of Microorganisms (GCM) 10K type strain sequencing project: providing services to taxonomists for standard genome sequencing and annotation.</title>
        <authorList>
            <consortium name="The Broad Institute Genomics Platform"/>
            <consortium name="The Broad Institute Genome Sequencing Center for Infectious Disease"/>
            <person name="Wu L."/>
            <person name="Ma J."/>
        </authorList>
    </citation>
    <scope>NUCLEOTIDE SEQUENCE [LARGE SCALE GENOMIC DNA]</scope>
    <source>
        <strain evidence="12">JCM 17630</strain>
    </source>
</reference>
<dbReference type="Gene3D" id="2.60.40.10">
    <property type="entry name" value="Immunoglobulins"/>
    <property type="match status" value="1"/>
</dbReference>
<evidence type="ECO:0000313" key="11">
    <source>
        <dbReference type="EMBL" id="GAA4230304.1"/>
    </source>
</evidence>
<dbReference type="Pfam" id="PF00512">
    <property type="entry name" value="HisKA"/>
    <property type="match status" value="1"/>
</dbReference>
<dbReference type="InterPro" id="IPR011006">
    <property type="entry name" value="CheY-like_superfamily"/>
</dbReference>
<keyword evidence="5" id="KW-0804">Transcription</keyword>